<dbReference type="AlphaFoldDB" id="A0A0A9FPL5"/>
<evidence type="ECO:0000256" key="1">
    <source>
        <dbReference type="SAM" id="MobiDB-lite"/>
    </source>
</evidence>
<reference evidence="2" key="2">
    <citation type="journal article" date="2015" name="Data Brief">
        <title>Shoot transcriptome of the giant reed, Arundo donax.</title>
        <authorList>
            <person name="Barrero R.A."/>
            <person name="Guerrero F.D."/>
            <person name="Moolhuijzen P."/>
            <person name="Goolsby J.A."/>
            <person name="Tidwell J."/>
            <person name="Bellgard S.E."/>
            <person name="Bellgard M.I."/>
        </authorList>
    </citation>
    <scope>NUCLEOTIDE SEQUENCE</scope>
    <source>
        <tissue evidence="2">Shoot tissue taken approximately 20 cm above the soil surface</tissue>
    </source>
</reference>
<reference evidence="2" key="1">
    <citation type="submission" date="2014-09" db="EMBL/GenBank/DDBJ databases">
        <authorList>
            <person name="Magalhaes I.L.F."/>
            <person name="Oliveira U."/>
            <person name="Santos F.R."/>
            <person name="Vidigal T.H.D.A."/>
            <person name="Brescovit A.D."/>
            <person name="Santos A.J."/>
        </authorList>
    </citation>
    <scope>NUCLEOTIDE SEQUENCE</scope>
    <source>
        <tissue evidence="2">Shoot tissue taken approximately 20 cm above the soil surface</tissue>
    </source>
</reference>
<proteinExistence type="predicted"/>
<dbReference type="EMBL" id="GBRH01183131">
    <property type="protein sequence ID" value="JAE14765.1"/>
    <property type="molecule type" value="Transcribed_RNA"/>
</dbReference>
<feature type="compositionally biased region" description="Gly residues" evidence="1">
    <location>
        <begin position="44"/>
        <end position="54"/>
    </location>
</feature>
<sequence>MPKNCSGPASESSPASSASAADSASATGGVPGGAGGVQPRRVLGSGGAEGGRGLPRGCRVPQRRPGPPRCSFGCTVLCNTVTKSTLSSSSCL</sequence>
<name>A0A0A9FPL5_ARUDO</name>
<accession>A0A0A9FPL5</accession>
<feature type="compositionally biased region" description="Low complexity" evidence="1">
    <location>
        <begin position="1"/>
        <end position="28"/>
    </location>
</feature>
<feature type="region of interest" description="Disordered" evidence="1">
    <location>
        <begin position="1"/>
        <end position="71"/>
    </location>
</feature>
<protein>
    <submittedName>
        <fullName evidence="2">Uncharacterized protein</fullName>
    </submittedName>
</protein>
<evidence type="ECO:0000313" key="2">
    <source>
        <dbReference type="EMBL" id="JAE14765.1"/>
    </source>
</evidence>
<organism evidence="2">
    <name type="scientific">Arundo donax</name>
    <name type="common">Giant reed</name>
    <name type="synonym">Donax arundinaceus</name>
    <dbReference type="NCBI Taxonomy" id="35708"/>
    <lineage>
        <taxon>Eukaryota</taxon>
        <taxon>Viridiplantae</taxon>
        <taxon>Streptophyta</taxon>
        <taxon>Embryophyta</taxon>
        <taxon>Tracheophyta</taxon>
        <taxon>Spermatophyta</taxon>
        <taxon>Magnoliopsida</taxon>
        <taxon>Liliopsida</taxon>
        <taxon>Poales</taxon>
        <taxon>Poaceae</taxon>
        <taxon>PACMAD clade</taxon>
        <taxon>Arundinoideae</taxon>
        <taxon>Arundineae</taxon>
        <taxon>Arundo</taxon>
    </lineage>
</organism>